<protein>
    <recommendedName>
        <fullName evidence="3">histidine kinase</fullName>
        <ecNumber evidence="3">2.7.13.3</ecNumber>
    </recommendedName>
</protein>
<dbReference type="EC" id="2.7.13.3" evidence="3"/>
<dbReference type="Gene3D" id="6.10.340.10">
    <property type="match status" value="1"/>
</dbReference>
<name>A0A2T3JBI6_9GAMM</name>
<reference evidence="13 14" key="1">
    <citation type="submission" date="2018-01" db="EMBL/GenBank/DDBJ databases">
        <title>Whole genome sequencing of Histamine producing bacteria.</title>
        <authorList>
            <person name="Butler K."/>
        </authorList>
    </citation>
    <scope>NUCLEOTIDE SEQUENCE [LARGE SCALE GENOMIC DNA]</scope>
    <source>
        <strain evidence="13 14">JCM 12947</strain>
    </source>
</reference>
<dbReference type="SMART" id="SM00388">
    <property type="entry name" value="HisKA"/>
    <property type="match status" value="1"/>
</dbReference>
<dbReference type="GO" id="GO:0005886">
    <property type="term" value="C:plasma membrane"/>
    <property type="evidence" value="ECO:0007669"/>
    <property type="project" value="UniProtKB-SubCell"/>
</dbReference>
<dbReference type="AlphaFoldDB" id="A0A2T3JBI6"/>
<evidence type="ECO:0000256" key="5">
    <source>
        <dbReference type="ARBA" id="ARBA00022553"/>
    </source>
</evidence>
<dbReference type="Pfam" id="PF02518">
    <property type="entry name" value="HATPase_c"/>
    <property type="match status" value="1"/>
</dbReference>
<evidence type="ECO:0000256" key="3">
    <source>
        <dbReference type="ARBA" id="ARBA00012438"/>
    </source>
</evidence>
<dbReference type="SUPFAM" id="SSF47384">
    <property type="entry name" value="Homodimeric domain of signal transducing histidine kinase"/>
    <property type="match status" value="1"/>
</dbReference>
<evidence type="ECO:0000256" key="1">
    <source>
        <dbReference type="ARBA" id="ARBA00000085"/>
    </source>
</evidence>
<evidence type="ECO:0000256" key="8">
    <source>
        <dbReference type="ARBA" id="ARBA00022777"/>
    </source>
</evidence>
<comment type="catalytic activity">
    <reaction evidence="1">
        <text>ATP + protein L-histidine = ADP + protein N-phospho-L-histidine.</text>
        <dbReference type="EC" id="2.7.13.3"/>
    </reaction>
</comment>
<keyword evidence="10" id="KW-0812">Transmembrane</keyword>
<organism evidence="13 14">
    <name type="scientific">Photobacterium frigidiphilum</name>
    <dbReference type="NCBI Taxonomy" id="264736"/>
    <lineage>
        <taxon>Bacteria</taxon>
        <taxon>Pseudomonadati</taxon>
        <taxon>Pseudomonadota</taxon>
        <taxon>Gammaproteobacteria</taxon>
        <taxon>Vibrionales</taxon>
        <taxon>Vibrionaceae</taxon>
        <taxon>Photobacterium</taxon>
    </lineage>
</organism>
<dbReference type="RefSeq" id="WP_107244216.1">
    <property type="nucleotide sequence ID" value="NZ_PYMJ01000023.1"/>
</dbReference>
<dbReference type="SUPFAM" id="SSF158472">
    <property type="entry name" value="HAMP domain-like"/>
    <property type="match status" value="1"/>
</dbReference>
<comment type="subcellular location">
    <subcellularLocation>
        <location evidence="2">Cell membrane</location>
        <topology evidence="2">Multi-pass membrane protein</topology>
    </subcellularLocation>
</comment>
<dbReference type="InterPro" id="IPR003594">
    <property type="entry name" value="HATPase_dom"/>
</dbReference>
<dbReference type="InterPro" id="IPR036097">
    <property type="entry name" value="HisK_dim/P_sf"/>
</dbReference>
<dbReference type="CDD" id="cd00075">
    <property type="entry name" value="HATPase"/>
    <property type="match status" value="1"/>
</dbReference>
<evidence type="ECO:0000256" key="9">
    <source>
        <dbReference type="ARBA" id="ARBA00022840"/>
    </source>
</evidence>
<dbReference type="SMART" id="SM00304">
    <property type="entry name" value="HAMP"/>
    <property type="match status" value="1"/>
</dbReference>
<evidence type="ECO:0000313" key="13">
    <source>
        <dbReference type="EMBL" id="PSU46232.1"/>
    </source>
</evidence>
<keyword evidence="9" id="KW-0067">ATP-binding</keyword>
<dbReference type="EMBL" id="PYMJ01000023">
    <property type="protein sequence ID" value="PSU46232.1"/>
    <property type="molecule type" value="Genomic_DNA"/>
</dbReference>
<dbReference type="CDD" id="cd00082">
    <property type="entry name" value="HisKA"/>
    <property type="match status" value="1"/>
</dbReference>
<keyword evidence="6" id="KW-0808">Transferase</keyword>
<comment type="caution">
    <text evidence="13">The sequence shown here is derived from an EMBL/GenBank/DDBJ whole genome shotgun (WGS) entry which is preliminary data.</text>
</comment>
<keyword evidence="4" id="KW-1003">Cell membrane</keyword>
<evidence type="ECO:0000256" key="7">
    <source>
        <dbReference type="ARBA" id="ARBA00022741"/>
    </source>
</evidence>
<dbReference type="Gene3D" id="1.10.287.130">
    <property type="match status" value="1"/>
</dbReference>
<evidence type="ECO:0000313" key="14">
    <source>
        <dbReference type="Proteomes" id="UP000240987"/>
    </source>
</evidence>
<dbReference type="InterPro" id="IPR003660">
    <property type="entry name" value="HAMP_dom"/>
</dbReference>
<accession>A0A2T3JBI6</accession>
<evidence type="ECO:0000256" key="4">
    <source>
        <dbReference type="ARBA" id="ARBA00022475"/>
    </source>
</evidence>
<dbReference type="InterPro" id="IPR003661">
    <property type="entry name" value="HisK_dim/P_dom"/>
</dbReference>
<dbReference type="Pfam" id="PF00672">
    <property type="entry name" value="HAMP"/>
    <property type="match status" value="1"/>
</dbReference>
<feature type="transmembrane region" description="Helical" evidence="10">
    <location>
        <begin position="141"/>
        <end position="162"/>
    </location>
</feature>
<dbReference type="PROSITE" id="PS50109">
    <property type="entry name" value="HIS_KIN"/>
    <property type="match status" value="1"/>
</dbReference>
<dbReference type="InterPro" id="IPR036890">
    <property type="entry name" value="HATPase_C_sf"/>
</dbReference>
<dbReference type="PRINTS" id="PR00344">
    <property type="entry name" value="BCTRLSENSOR"/>
</dbReference>
<dbReference type="GO" id="GO:0000155">
    <property type="term" value="F:phosphorelay sensor kinase activity"/>
    <property type="evidence" value="ECO:0007669"/>
    <property type="project" value="InterPro"/>
</dbReference>
<dbReference type="PANTHER" id="PTHR44936">
    <property type="entry name" value="SENSOR PROTEIN CREC"/>
    <property type="match status" value="1"/>
</dbReference>
<dbReference type="PROSITE" id="PS50885">
    <property type="entry name" value="HAMP"/>
    <property type="match status" value="1"/>
</dbReference>
<dbReference type="InterPro" id="IPR005467">
    <property type="entry name" value="His_kinase_dom"/>
</dbReference>
<dbReference type="InterPro" id="IPR050980">
    <property type="entry name" value="2C_sensor_his_kinase"/>
</dbReference>
<dbReference type="OrthoDB" id="9804645at2"/>
<dbReference type="InterPro" id="IPR004358">
    <property type="entry name" value="Sig_transdc_His_kin-like_C"/>
</dbReference>
<dbReference type="PANTHER" id="PTHR44936:SF10">
    <property type="entry name" value="SENSOR PROTEIN RSTB"/>
    <property type="match status" value="1"/>
</dbReference>
<keyword evidence="8 13" id="KW-0418">Kinase</keyword>
<evidence type="ECO:0000259" key="12">
    <source>
        <dbReference type="PROSITE" id="PS50885"/>
    </source>
</evidence>
<dbReference type="SUPFAM" id="SSF55874">
    <property type="entry name" value="ATPase domain of HSP90 chaperone/DNA topoisomerase II/histidine kinase"/>
    <property type="match status" value="1"/>
</dbReference>
<keyword evidence="5" id="KW-0597">Phosphoprotein</keyword>
<evidence type="ECO:0000256" key="10">
    <source>
        <dbReference type="SAM" id="Phobius"/>
    </source>
</evidence>
<evidence type="ECO:0000256" key="2">
    <source>
        <dbReference type="ARBA" id="ARBA00004651"/>
    </source>
</evidence>
<keyword evidence="7" id="KW-0547">Nucleotide-binding</keyword>
<dbReference type="CDD" id="cd06225">
    <property type="entry name" value="HAMP"/>
    <property type="match status" value="1"/>
</dbReference>
<feature type="domain" description="HAMP" evidence="12">
    <location>
        <begin position="159"/>
        <end position="211"/>
    </location>
</feature>
<gene>
    <name evidence="13" type="ORF">C9J12_19370</name>
</gene>
<dbReference type="Gene3D" id="3.30.565.10">
    <property type="entry name" value="Histidine kinase-like ATPase, C-terminal domain"/>
    <property type="match status" value="1"/>
</dbReference>
<dbReference type="Proteomes" id="UP000240987">
    <property type="component" value="Unassembled WGS sequence"/>
</dbReference>
<dbReference type="GO" id="GO:0005524">
    <property type="term" value="F:ATP binding"/>
    <property type="evidence" value="ECO:0007669"/>
    <property type="project" value="UniProtKB-KW"/>
</dbReference>
<feature type="domain" description="Histidine kinase" evidence="11">
    <location>
        <begin position="219"/>
        <end position="435"/>
    </location>
</feature>
<dbReference type="Pfam" id="PF00512">
    <property type="entry name" value="HisKA"/>
    <property type="match status" value="1"/>
</dbReference>
<sequence length="443" mass="50895">MRRIYLESMVGLMACFLTGLITYEISVYQLNTDYEFVLQDYEAVAHQQLLDNIAKNQGIDVAHQAINQFVETTRNILRVHESGDDIPKLVTDFFTVNPTIPVFYDEERDLWFRLSGSNNTYHYFPNEQTLVREKIEFEDDLLWVFFISSFVVYGLGHLLIIFRRVNKLEQATLRFAEGDLSSRAETSGGSSIGTLNKSFNIMADRIFHLIESNRSLTNAVAHELRTPVFRIQWQAELLKDTSLSNEQRATVESIVEDTEEMEQMVDELLYYAKLDNSRLELVRESLLPADILNNTMNRWMKETDLNIHLSQPQVIDNSALYIEADRRLINRALDNLVRNAFKYARTQVLIEVAADNNKLRIAIHDDGPGVGEEHKAHLFEPFYVGNKARNKAKSGHGLGLSIVKKICEQHDATIEIERSQTLQGALFIMTFPVCNKLTDKPIQ</sequence>
<proteinExistence type="predicted"/>
<keyword evidence="14" id="KW-1185">Reference proteome</keyword>
<keyword evidence="10" id="KW-1133">Transmembrane helix</keyword>
<keyword evidence="10" id="KW-0472">Membrane</keyword>
<evidence type="ECO:0000256" key="6">
    <source>
        <dbReference type="ARBA" id="ARBA00022679"/>
    </source>
</evidence>
<dbReference type="SMART" id="SM00387">
    <property type="entry name" value="HATPase_c"/>
    <property type="match status" value="1"/>
</dbReference>
<evidence type="ECO:0000259" key="11">
    <source>
        <dbReference type="PROSITE" id="PS50109"/>
    </source>
</evidence>